<dbReference type="SUPFAM" id="SSF52091">
    <property type="entry name" value="SpoIIaa-like"/>
    <property type="match status" value="1"/>
</dbReference>
<dbReference type="Pfam" id="PF01740">
    <property type="entry name" value="STAS"/>
    <property type="match status" value="1"/>
</dbReference>
<sequence length="101" mass="10716">MNELITSSFDEDTAVLTVRGDIDETAGVELRDEITTRSQQFTRTICVDLSAVDYFPSLAVGVVARARSQATKNGVALDLVAAEDSIAGRVLTVCGIDHATA</sequence>
<dbReference type="PROSITE" id="PS50801">
    <property type="entry name" value="STAS"/>
    <property type="match status" value="1"/>
</dbReference>
<dbReference type="InterPro" id="IPR036513">
    <property type="entry name" value="STAS_dom_sf"/>
</dbReference>
<dbReference type="RefSeq" id="WP_185252631.1">
    <property type="nucleotide sequence ID" value="NZ_JACKXE010000001.1"/>
</dbReference>
<comment type="caution">
    <text evidence="2">The sequence shown here is derived from an EMBL/GenBank/DDBJ whole genome shotgun (WGS) entry which is preliminary data.</text>
</comment>
<keyword evidence="3" id="KW-1185">Reference proteome</keyword>
<name>A0A7X0VB07_9ACTN</name>
<evidence type="ECO:0000313" key="2">
    <source>
        <dbReference type="EMBL" id="MBB6627477.1"/>
    </source>
</evidence>
<dbReference type="InterPro" id="IPR002645">
    <property type="entry name" value="STAS_dom"/>
</dbReference>
<accession>A0A7X0VB07</accession>
<dbReference type="AlphaFoldDB" id="A0A7X0VB07"/>
<dbReference type="CDD" id="cd07043">
    <property type="entry name" value="STAS_anti-anti-sigma_factors"/>
    <property type="match status" value="1"/>
</dbReference>
<dbReference type="EMBL" id="JACKXE010000001">
    <property type="protein sequence ID" value="MBB6627477.1"/>
    <property type="molecule type" value="Genomic_DNA"/>
</dbReference>
<organism evidence="2 3">
    <name type="scientific">Nocardioides luti</name>
    <dbReference type="NCBI Taxonomy" id="2761101"/>
    <lineage>
        <taxon>Bacteria</taxon>
        <taxon>Bacillati</taxon>
        <taxon>Actinomycetota</taxon>
        <taxon>Actinomycetes</taxon>
        <taxon>Propionibacteriales</taxon>
        <taxon>Nocardioidaceae</taxon>
        <taxon>Nocardioides</taxon>
    </lineage>
</organism>
<evidence type="ECO:0000259" key="1">
    <source>
        <dbReference type="PROSITE" id="PS50801"/>
    </source>
</evidence>
<protein>
    <submittedName>
        <fullName evidence="2">STAS domain-containing protein</fullName>
    </submittedName>
</protein>
<proteinExistence type="predicted"/>
<gene>
    <name evidence="2" type="ORF">H5V45_09095</name>
</gene>
<evidence type="ECO:0000313" key="3">
    <source>
        <dbReference type="Proteomes" id="UP000523955"/>
    </source>
</evidence>
<reference evidence="2 3" key="1">
    <citation type="submission" date="2020-08" db="EMBL/GenBank/DDBJ databases">
        <authorList>
            <person name="Seo M.-J."/>
        </authorList>
    </citation>
    <scope>NUCLEOTIDE SEQUENCE [LARGE SCALE GENOMIC DNA]</scope>
    <source>
        <strain evidence="2 3">KIGAM211</strain>
    </source>
</reference>
<dbReference type="Gene3D" id="3.30.750.24">
    <property type="entry name" value="STAS domain"/>
    <property type="match status" value="1"/>
</dbReference>
<feature type="domain" description="STAS" evidence="1">
    <location>
        <begin position="3"/>
        <end position="101"/>
    </location>
</feature>
<dbReference type="Proteomes" id="UP000523955">
    <property type="component" value="Unassembled WGS sequence"/>
</dbReference>